<dbReference type="KEGG" id="ttz:FHG85_00525"/>
<evidence type="ECO:0000256" key="2">
    <source>
        <dbReference type="ARBA" id="ARBA00022801"/>
    </source>
</evidence>
<dbReference type="GO" id="GO:0016998">
    <property type="term" value="P:cell wall macromolecule catabolic process"/>
    <property type="evidence" value="ECO:0007669"/>
    <property type="project" value="InterPro"/>
</dbReference>
<evidence type="ECO:0000256" key="3">
    <source>
        <dbReference type="ARBA" id="ARBA00023295"/>
    </source>
</evidence>
<comment type="similarity">
    <text evidence="1">Belongs to the glycosyl hydrolase 25 family.</text>
</comment>
<dbReference type="Proteomes" id="UP000500961">
    <property type="component" value="Chromosome"/>
</dbReference>
<feature type="transmembrane region" description="Helical" evidence="4">
    <location>
        <begin position="16"/>
        <end position="36"/>
    </location>
</feature>
<dbReference type="Gene3D" id="3.20.20.80">
    <property type="entry name" value="Glycosidases"/>
    <property type="match status" value="1"/>
</dbReference>
<dbReference type="GO" id="GO:0016052">
    <property type="term" value="P:carbohydrate catabolic process"/>
    <property type="evidence" value="ECO:0007669"/>
    <property type="project" value="TreeGrafter"/>
</dbReference>
<dbReference type="PROSITE" id="PS51904">
    <property type="entry name" value="GLYCOSYL_HYDROL_F25_2"/>
    <property type="match status" value="1"/>
</dbReference>
<keyword evidence="4" id="KW-0472">Membrane</keyword>
<gene>
    <name evidence="5" type="ORF">FHG85_00525</name>
</gene>
<dbReference type="AlphaFoldDB" id="A0A7D4AVT3"/>
<keyword evidence="2 5" id="KW-0378">Hydrolase</keyword>
<evidence type="ECO:0000313" key="6">
    <source>
        <dbReference type="Proteomes" id="UP000500961"/>
    </source>
</evidence>
<dbReference type="SMART" id="SM00641">
    <property type="entry name" value="Glyco_25"/>
    <property type="match status" value="1"/>
</dbReference>
<name>A0A7D4AVT3_9BACT</name>
<dbReference type="InterPro" id="IPR002053">
    <property type="entry name" value="Glyco_hydro_25"/>
</dbReference>
<dbReference type="GO" id="GO:0003796">
    <property type="term" value="F:lysozyme activity"/>
    <property type="evidence" value="ECO:0007669"/>
    <property type="project" value="InterPro"/>
</dbReference>
<dbReference type="GO" id="GO:0009253">
    <property type="term" value="P:peptidoglycan catabolic process"/>
    <property type="evidence" value="ECO:0007669"/>
    <property type="project" value="InterPro"/>
</dbReference>
<dbReference type="SUPFAM" id="SSF51445">
    <property type="entry name" value="(Trans)glycosidases"/>
    <property type="match status" value="1"/>
</dbReference>
<dbReference type="Pfam" id="PF01183">
    <property type="entry name" value="Glyco_hydro_25"/>
    <property type="match status" value="1"/>
</dbReference>
<protein>
    <submittedName>
        <fullName evidence="5">Glycoside hydrolase family 25</fullName>
    </submittedName>
</protein>
<keyword evidence="4" id="KW-0812">Transmembrane</keyword>
<dbReference type="RefSeq" id="WP_173072329.1">
    <property type="nucleotide sequence ID" value="NZ_CP041345.1"/>
</dbReference>
<dbReference type="InterPro" id="IPR018077">
    <property type="entry name" value="Glyco_hydro_fam25_subgr"/>
</dbReference>
<evidence type="ECO:0000256" key="4">
    <source>
        <dbReference type="SAM" id="Phobius"/>
    </source>
</evidence>
<organism evidence="5 6">
    <name type="scientific">Tenuifilum thalassicum</name>
    <dbReference type="NCBI Taxonomy" id="2590900"/>
    <lineage>
        <taxon>Bacteria</taxon>
        <taxon>Pseudomonadati</taxon>
        <taxon>Bacteroidota</taxon>
        <taxon>Bacteroidia</taxon>
        <taxon>Bacteroidales</taxon>
        <taxon>Tenuifilaceae</taxon>
        <taxon>Tenuifilum</taxon>
    </lineage>
</organism>
<dbReference type="PANTHER" id="PTHR34135:SF2">
    <property type="entry name" value="LYSOZYME"/>
    <property type="match status" value="1"/>
</dbReference>
<sequence>MGKKRRKKRKVSKNKYYLAAALISLLVIIILVVRFLTDPYHRYLIWGIDVSAHTGTIDWEKVKEQRVNFAFIKATEGATLRDETFRKNIAQAQNVGIPVGAYHFFNFNRSGKLQAQNYLSAIAGLNLELPPVIDVEEWGNVIRRPKKEIIKDIRAFIRLVEEKTKTKVLIYTNKDTYKWYIKDEFLENDIWICSFDHTPKIEKPWTFWQYHHEGRLDGVEGKVDYNVFYGNSIEWKHYLINKKR</sequence>
<keyword evidence="6" id="KW-1185">Reference proteome</keyword>
<dbReference type="EMBL" id="CP041345">
    <property type="protein sequence ID" value="QKG78814.1"/>
    <property type="molecule type" value="Genomic_DNA"/>
</dbReference>
<keyword evidence="4" id="KW-1133">Transmembrane helix</keyword>
<proteinExistence type="inferred from homology"/>
<dbReference type="InterPro" id="IPR017853">
    <property type="entry name" value="GH"/>
</dbReference>
<reference evidence="5 6" key="1">
    <citation type="submission" date="2019-07" db="EMBL/GenBank/DDBJ databases">
        <title>Thalassofilum flectens gen. nov., sp. nov., a novel moderate thermophilic anaerobe from a shallow sea hot spring in Kunashir Island (Russia), representing a new family in the order Bacteroidales, and proposal of Thalassofilacea fam. nov.</title>
        <authorList>
            <person name="Kochetkova T.V."/>
            <person name="Podosokorskaya O.A."/>
            <person name="Novikov A."/>
            <person name="Elcheninov A.G."/>
            <person name="Toshchakov S.V."/>
            <person name="Kublanov I.V."/>
        </authorList>
    </citation>
    <scope>NUCLEOTIDE SEQUENCE [LARGE SCALE GENOMIC DNA]</scope>
    <source>
        <strain evidence="5 6">38-H</strain>
    </source>
</reference>
<evidence type="ECO:0000313" key="5">
    <source>
        <dbReference type="EMBL" id="QKG78814.1"/>
    </source>
</evidence>
<dbReference type="PANTHER" id="PTHR34135">
    <property type="entry name" value="LYSOZYME"/>
    <property type="match status" value="1"/>
</dbReference>
<accession>A0A7D4AVT3</accession>
<evidence type="ECO:0000256" key="1">
    <source>
        <dbReference type="ARBA" id="ARBA00010646"/>
    </source>
</evidence>
<keyword evidence="3" id="KW-0326">Glycosidase</keyword>